<dbReference type="KEGG" id="mema:MMAB1_1879"/>
<name>A0A0X3BLU7_9EURY</name>
<dbReference type="AlphaFoldDB" id="A0A0X3BLU7"/>
<sequence>MGCRDPNPARRRLSGGRTRDPGLRQPQHPYPGGALRSFSPEEAAALRKRLEIHPTPKHGSWLNIAEIELSAFTRQCLNRRIGDLETLRVETKHWETERNARQKEVDWQFTTAEARVKLKRLYPQIKMK</sequence>
<evidence type="ECO:0000313" key="2">
    <source>
        <dbReference type="EMBL" id="CVK33092.1"/>
    </source>
</evidence>
<protein>
    <submittedName>
        <fullName evidence="2">Uncharacterized protein</fullName>
    </submittedName>
</protein>
<reference evidence="2 3" key="1">
    <citation type="submission" date="2016-01" db="EMBL/GenBank/DDBJ databases">
        <authorList>
            <person name="Manzoor S."/>
        </authorList>
    </citation>
    <scope>NUCLEOTIDE SEQUENCE [LARGE SCALE GENOMIC DNA]</scope>
    <source>
        <strain evidence="2">Methanoculleus sp MAB1</strain>
    </source>
</reference>
<dbReference type="Proteomes" id="UP000069850">
    <property type="component" value="Chromosome 1"/>
</dbReference>
<evidence type="ECO:0000313" key="3">
    <source>
        <dbReference type="Proteomes" id="UP000069850"/>
    </source>
</evidence>
<dbReference type="EMBL" id="LT158599">
    <property type="protein sequence ID" value="CVK33092.1"/>
    <property type="molecule type" value="Genomic_DNA"/>
</dbReference>
<proteinExistence type="predicted"/>
<feature type="region of interest" description="Disordered" evidence="1">
    <location>
        <begin position="1"/>
        <end position="36"/>
    </location>
</feature>
<accession>A0A0X3BLU7</accession>
<evidence type="ECO:0000256" key="1">
    <source>
        <dbReference type="SAM" id="MobiDB-lite"/>
    </source>
</evidence>
<organism evidence="2 3">
    <name type="scientific">Methanoculleus bourgensis</name>
    <dbReference type="NCBI Taxonomy" id="83986"/>
    <lineage>
        <taxon>Archaea</taxon>
        <taxon>Methanobacteriati</taxon>
        <taxon>Methanobacteriota</taxon>
        <taxon>Stenosarchaea group</taxon>
        <taxon>Methanomicrobia</taxon>
        <taxon>Methanomicrobiales</taxon>
        <taxon>Methanomicrobiaceae</taxon>
        <taxon>Methanoculleus</taxon>
    </lineage>
</organism>
<gene>
    <name evidence="2" type="ORF">MMAB1_1879</name>
</gene>